<organism evidence="11 12">
    <name type="scientific">Lasiosphaeria miniovina</name>
    <dbReference type="NCBI Taxonomy" id="1954250"/>
    <lineage>
        <taxon>Eukaryota</taxon>
        <taxon>Fungi</taxon>
        <taxon>Dikarya</taxon>
        <taxon>Ascomycota</taxon>
        <taxon>Pezizomycotina</taxon>
        <taxon>Sordariomycetes</taxon>
        <taxon>Sordariomycetidae</taxon>
        <taxon>Sordariales</taxon>
        <taxon>Lasiosphaeriaceae</taxon>
        <taxon>Lasiosphaeria</taxon>
    </lineage>
</organism>
<evidence type="ECO:0000259" key="9">
    <source>
        <dbReference type="Pfam" id="PF08743"/>
    </source>
</evidence>
<evidence type="ECO:0000256" key="5">
    <source>
        <dbReference type="ARBA" id="ARBA00023204"/>
    </source>
</evidence>
<keyword evidence="6 7" id="KW-0539">Nucleus</keyword>
<dbReference type="PANTHER" id="PTHR16140">
    <property type="entry name" value="NON-STRUCTURAL MAINTENANCE OF CHROMOSOMES ELEMENT 4"/>
    <property type="match status" value="1"/>
</dbReference>
<keyword evidence="4 7" id="KW-0233">DNA recombination</keyword>
<evidence type="ECO:0000256" key="7">
    <source>
        <dbReference type="RuleBase" id="RU365071"/>
    </source>
</evidence>
<evidence type="ECO:0000256" key="3">
    <source>
        <dbReference type="ARBA" id="ARBA00022763"/>
    </source>
</evidence>
<feature type="domain" description="Non-structural maintenance of chromosome element 4 C-terminal" evidence="9">
    <location>
        <begin position="264"/>
        <end position="353"/>
    </location>
</feature>
<evidence type="ECO:0000256" key="2">
    <source>
        <dbReference type="ARBA" id="ARBA00008997"/>
    </source>
</evidence>
<dbReference type="InterPro" id="IPR029225">
    <property type="entry name" value="Nse4_Nse3-bd"/>
</dbReference>
<feature type="region of interest" description="Disordered" evidence="8">
    <location>
        <begin position="107"/>
        <end position="139"/>
    </location>
</feature>
<dbReference type="PANTHER" id="PTHR16140:SF0">
    <property type="entry name" value="NON-STRUCTURAL MAINTENANCE OF CHROMOSOMES ELEMENT 4"/>
    <property type="match status" value="1"/>
</dbReference>
<dbReference type="RefSeq" id="XP_060290393.1">
    <property type="nucleotide sequence ID" value="XM_060438799.1"/>
</dbReference>
<evidence type="ECO:0000313" key="12">
    <source>
        <dbReference type="Proteomes" id="UP001172101"/>
    </source>
</evidence>
<dbReference type="GO" id="GO:0005634">
    <property type="term" value="C:nucleus"/>
    <property type="evidence" value="ECO:0007669"/>
    <property type="project" value="UniProtKB-SubCell"/>
</dbReference>
<gene>
    <name evidence="11" type="ORF">B0T26DRAFT_657650</name>
</gene>
<evidence type="ECO:0000313" key="11">
    <source>
        <dbReference type="EMBL" id="KAK0703534.1"/>
    </source>
</evidence>
<dbReference type="Pfam" id="PF08743">
    <property type="entry name" value="Nse4_C"/>
    <property type="match status" value="1"/>
</dbReference>
<evidence type="ECO:0000256" key="1">
    <source>
        <dbReference type="ARBA" id="ARBA00004123"/>
    </source>
</evidence>
<evidence type="ECO:0000256" key="6">
    <source>
        <dbReference type="ARBA" id="ARBA00023242"/>
    </source>
</evidence>
<name>A0AA40DHB1_9PEZI</name>
<evidence type="ECO:0000256" key="4">
    <source>
        <dbReference type="ARBA" id="ARBA00023172"/>
    </source>
</evidence>
<reference evidence="11" key="1">
    <citation type="submission" date="2023-06" db="EMBL/GenBank/DDBJ databases">
        <title>Genome-scale phylogeny and comparative genomics of the fungal order Sordariales.</title>
        <authorList>
            <consortium name="Lawrence Berkeley National Laboratory"/>
            <person name="Hensen N."/>
            <person name="Bonometti L."/>
            <person name="Westerberg I."/>
            <person name="Brannstrom I.O."/>
            <person name="Guillou S."/>
            <person name="Cros-Aarteil S."/>
            <person name="Calhoun S."/>
            <person name="Haridas S."/>
            <person name="Kuo A."/>
            <person name="Mondo S."/>
            <person name="Pangilinan J."/>
            <person name="Riley R."/>
            <person name="LaButti K."/>
            <person name="Andreopoulos B."/>
            <person name="Lipzen A."/>
            <person name="Chen C."/>
            <person name="Yanf M."/>
            <person name="Daum C."/>
            <person name="Ng V."/>
            <person name="Clum A."/>
            <person name="Steindorff A."/>
            <person name="Ohm R."/>
            <person name="Martin F."/>
            <person name="Silar P."/>
            <person name="Natvig D."/>
            <person name="Lalanne C."/>
            <person name="Gautier V."/>
            <person name="Ament-velasquez S.L."/>
            <person name="Kruys A."/>
            <person name="Hutchinson M.I."/>
            <person name="Powell A.J."/>
            <person name="Barry K."/>
            <person name="Miller A.N."/>
            <person name="Grigoriev I.V."/>
            <person name="Debuchy R."/>
            <person name="Gladieux P."/>
            <person name="Thoren M.H."/>
            <person name="Johannesson H."/>
        </authorList>
    </citation>
    <scope>NUCLEOTIDE SEQUENCE</scope>
    <source>
        <strain evidence="11">SMH2392-1A</strain>
    </source>
</reference>
<keyword evidence="12" id="KW-1185">Reference proteome</keyword>
<comment type="caution">
    <text evidence="11">The sequence shown here is derived from an EMBL/GenBank/DDBJ whole genome shotgun (WGS) entry which is preliminary data.</text>
</comment>
<dbReference type="InterPro" id="IPR014854">
    <property type="entry name" value="Nse4_C"/>
</dbReference>
<dbReference type="AlphaFoldDB" id="A0AA40DHB1"/>
<evidence type="ECO:0000256" key="8">
    <source>
        <dbReference type="SAM" id="MobiDB-lite"/>
    </source>
</evidence>
<dbReference type="GO" id="GO:0006310">
    <property type="term" value="P:DNA recombination"/>
    <property type="evidence" value="ECO:0007669"/>
    <property type="project" value="UniProtKB-UniRule"/>
</dbReference>
<dbReference type="Pfam" id="PF15412">
    <property type="entry name" value="Nse4-Nse3_bdg"/>
    <property type="match status" value="1"/>
</dbReference>
<comment type="subcellular location">
    <subcellularLocation>
        <location evidence="1 7">Nucleus</location>
    </subcellularLocation>
</comment>
<feature type="domain" description="Nse4/EID protein Nse3/MAGE-binding" evidence="10">
    <location>
        <begin position="56"/>
        <end position="109"/>
    </location>
</feature>
<keyword evidence="3 7" id="KW-0227">DNA damage</keyword>
<accession>A0AA40DHB1</accession>
<evidence type="ECO:0000259" key="10">
    <source>
        <dbReference type="Pfam" id="PF15412"/>
    </source>
</evidence>
<keyword evidence="5 7" id="KW-0234">DNA repair</keyword>
<dbReference type="GO" id="GO:0030915">
    <property type="term" value="C:Smc5-Smc6 complex"/>
    <property type="evidence" value="ECO:0007669"/>
    <property type="project" value="UniProtKB-UniRule"/>
</dbReference>
<protein>
    <recommendedName>
        <fullName evidence="7">Non-structural maintenance of chromosomes element 4</fullName>
    </recommendedName>
</protein>
<dbReference type="Proteomes" id="UP001172101">
    <property type="component" value="Unassembled WGS sequence"/>
</dbReference>
<comment type="function">
    <text evidence="7">Component of the SMC5-SMC6 complex, that promotes sister chromatid alignment after DNA damage and facilitates double-stranded DNA breaks (DSBs) repair via homologous recombination between sister chromatids.</text>
</comment>
<comment type="subunit">
    <text evidence="7">Component of the SMC5-SMC6 complex.</text>
</comment>
<proteinExistence type="inferred from homology"/>
<dbReference type="InterPro" id="IPR027786">
    <property type="entry name" value="Nse4/EID"/>
</dbReference>
<dbReference type="EMBL" id="JAUIRO010000008">
    <property type="protein sequence ID" value="KAK0703534.1"/>
    <property type="molecule type" value="Genomic_DNA"/>
</dbReference>
<dbReference type="GO" id="GO:0006281">
    <property type="term" value="P:DNA repair"/>
    <property type="evidence" value="ECO:0007669"/>
    <property type="project" value="UniProtKB-UniRule"/>
</dbReference>
<comment type="similarity">
    <text evidence="2 7">Belongs to the NSE4 family.</text>
</comment>
<sequence>MQERRVIRRTLRDLQRQMRENPDEFLQADPKALLNYLNQSDKIIRDVKQTNEAAIDSRGLVIAADLSARRVQRLTSGNVGNGIDVDEFVSKCITFMLQGRGIEDDAAEELSSTQRRRRQVPAAVAAPGALGSDDEDEVGDEGDMMNWSHLGRFAAVPSVRRPAVTGFMLGPLSIEKKARRMTKRSAPFKVSNLKEVRPEELRAGDLNKSDKNDLPALCKKIYVSLELAQREAQDDVDNDLPEDFTEEQLTAAMSRYSLRRNGGIDLLHFVINPHSFGQTVENMFYVSFLIREGSVKLEFDKDGFPELQPADRNLTSGMARSKHSTTRHQSIMSIDMKTWRDIIDAFGITEPMIPHREKEHQQGPGARGWYS</sequence>
<dbReference type="GeneID" id="85322069"/>